<dbReference type="PANTHER" id="PTHR21634:SF11">
    <property type="entry name" value="FOLLICULIN-INTERACTING PROTEIN 2"/>
    <property type="match status" value="1"/>
</dbReference>
<dbReference type="Ensembl" id="ENSCAFT00040008696.1">
    <property type="protein sequence ID" value="ENSCAFP00040007557.1"/>
    <property type="gene ID" value="ENSCAFG00040004472.1"/>
</dbReference>
<dbReference type="InterPro" id="IPR028085">
    <property type="entry name" value="FNIP_mid_dom"/>
</dbReference>
<feature type="compositionally biased region" description="Basic and acidic residues" evidence="7">
    <location>
        <begin position="876"/>
        <end position="885"/>
    </location>
</feature>
<evidence type="ECO:0000313" key="10">
    <source>
        <dbReference type="Proteomes" id="UP000694542"/>
    </source>
</evidence>
<dbReference type="AlphaFoldDB" id="A0A8C0RY10"/>
<feature type="compositionally biased region" description="Basic and acidic residues" evidence="7">
    <location>
        <begin position="669"/>
        <end position="681"/>
    </location>
</feature>
<keyword evidence="5" id="KW-0472">Membrane</keyword>
<proteinExistence type="inferred from homology"/>
<dbReference type="InterPro" id="IPR026156">
    <property type="entry name" value="FNIP_fam"/>
</dbReference>
<keyword evidence="6" id="KW-0458">Lysosome</keyword>
<dbReference type="Proteomes" id="UP000694542">
    <property type="component" value="Chromosome 15"/>
</dbReference>
<protein>
    <recommendedName>
        <fullName evidence="8">UDENN FNIP1/2-type domain-containing protein</fullName>
    </recommendedName>
</protein>
<dbReference type="InterPro" id="IPR037545">
    <property type="entry name" value="DENN_FNIP1/2"/>
</dbReference>
<comment type="subcellular location">
    <subcellularLocation>
        <location evidence="1">Cytoplasm</location>
    </subcellularLocation>
    <subcellularLocation>
        <location evidence="2">Lysosome membrane</location>
    </subcellularLocation>
</comment>
<feature type="region of interest" description="Disordered" evidence="7">
    <location>
        <begin position="876"/>
        <end position="897"/>
    </location>
</feature>
<dbReference type="GO" id="GO:0005765">
    <property type="term" value="C:lysosomal membrane"/>
    <property type="evidence" value="ECO:0007669"/>
    <property type="project" value="UniProtKB-SubCell"/>
</dbReference>
<dbReference type="InterPro" id="IPR028086">
    <property type="entry name" value="FNIP_C_dom"/>
</dbReference>
<feature type="compositionally biased region" description="Basic and acidic residues" evidence="7">
    <location>
        <begin position="589"/>
        <end position="604"/>
    </location>
</feature>
<reference evidence="9" key="1">
    <citation type="submission" date="2018-10" db="EMBL/GenBank/DDBJ databases">
        <title>De novo assembly of a Great Dane genome.</title>
        <authorList>
            <person name="Kidd J.M."/>
            <person name="Pendleton A.L."/>
            <person name="Shen F."/>
            <person name="Emery S."/>
        </authorList>
    </citation>
    <scope>NUCLEOTIDE SEQUENCE [LARGE SCALE GENOMIC DNA]</scope>
    <source>
        <strain evidence="9">Great Dane</strain>
    </source>
</reference>
<dbReference type="InterPro" id="IPR028084">
    <property type="entry name" value="FNIP_N_dom"/>
</dbReference>
<sequence length="1107" mass="122275">MIISSVVDNIASFLLFNPQLVMFGFDLNEIRLIVYQDCERRGRQVLFDSKAVHKIEEVATQKTEDVPIKLSAKCCQGSGGGSSVSSHSSSGGSLQHAKEQLPKYQYTRPASDVNMLGEMMFGSVAMSYKGSTLKIHYIRLQDSFEYIHQDPNLGKLNTNQNNLGPCRTGSNLGLLQACSSKLLQGVAEGGPLRLTRSASFFAAHSTPVDMPSRGQNEDRDSGIARSASLSSLLITPFPSPSSSTSSSSSYQRRWLRSQTTSLENGIIPRRSTDETFSLAEETCSSNPAIVRRKKIAISIIFSLCEKEDAQRNFQDFFFSHFPLFESHMNRLKSAIEKAMISCRKIAESSLRVQFYVSRLMEALGEFRGTIWNLYSVPRIAEPVWLTMMSSTLEKTQLCQRFLKEFTLLIEQINKNQFFAALLTAVLTYHLAWVPTVMPVDHPPIKAFSEKRTSQSVNTLAKTHPYNPLWAQLGDLYGAIGSPVRLTRTVVVGKQKDLVQRILYVLTYFLRCSELQENQLTWNGSHGEGDQVLNGSNITTALERGEVEESEYVVVTVRSEPALLPPILPPTMAEGRSPRPEGLSVSPEGTDIRDLCTKPDKEGNTRPEQSSQACSMEFQEPALDSSWKPQGTFCGEEESERGAPQDGSSRFSSCEGLGAGGKLSQQAVSEELKGEMPKKLTDRSAAWPCPDRHPWEKPPLEKVTFQIGSSVSPESDFESRTQKMEKRLTACRQYPELACHPLAKSGMAADMPQDQQLSRCFFTPGFQKNGHCPQSQSYERDEGEFERDFAEDRGIKTKVVAAATGQPDQSADSLAPNGSAAGTGARMLEKTRHLYLKDAEGPLMPPVPSRCAQQDSGFSGTADVPCGDADRKANFRMEGDIPRNESSDSALGDSDEEACASASLNLEHSNDPTEGSLEVELPLPRSQSISNPNVRNFGRSLLAGYCPTYMPDLVLHGTSSDEKLKQCLVADLVHTVHHPVLDEPIAEAVCIIADTDKWSVQVATSQRKVTDSMKLGQDVLVSSQVSSLLHSILQLYKLHLPADFCIMHLEDRLQEMYLKSKMLSEYLRGHTRVHVKELGVVLGIESNDLPLLTAIASTHSPYVAQILL</sequence>
<evidence type="ECO:0000256" key="2">
    <source>
        <dbReference type="ARBA" id="ARBA00004656"/>
    </source>
</evidence>
<evidence type="ECO:0000256" key="5">
    <source>
        <dbReference type="ARBA" id="ARBA00023136"/>
    </source>
</evidence>
<evidence type="ECO:0000313" key="9">
    <source>
        <dbReference type="Ensembl" id="ENSCAFP00040007557.1"/>
    </source>
</evidence>
<keyword evidence="4" id="KW-0963">Cytoplasm</keyword>
<accession>A0A8C0RY10</accession>
<dbReference type="PANTHER" id="PTHR21634">
    <property type="entry name" value="RE13835P"/>
    <property type="match status" value="1"/>
</dbReference>
<name>A0A8C0RY10_CANLF</name>
<dbReference type="Pfam" id="PF14638">
    <property type="entry name" value="FNIP_C"/>
    <property type="match status" value="1"/>
</dbReference>
<feature type="domain" description="UDENN FNIP1/2-type" evidence="8">
    <location>
        <begin position="25"/>
        <end position="1098"/>
    </location>
</feature>
<feature type="compositionally biased region" description="Low complexity" evidence="7">
    <location>
        <begin position="83"/>
        <end position="93"/>
    </location>
</feature>
<feature type="region of interest" description="Disordered" evidence="7">
    <location>
        <begin position="81"/>
        <end position="101"/>
    </location>
</feature>
<dbReference type="PROSITE" id="PS51836">
    <property type="entry name" value="DENN_FNIP12"/>
    <property type="match status" value="1"/>
</dbReference>
<evidence type="ECO:0000256" key="4">
    <source>
        <dbReference type="ARBA" id="ARBA00022490"/>
    </source>
</evidence>
<dbReference type="Pfam" id="PF14636">
    <property type="entry name" value="FNIP_N"/>
    <property type="match status" value="1"/>
</dbReference>
<feature type="region of interest" description="Disordered" evidence="7">
    <location>
        <begin position="565"/>
        <end position="697"/>
    </location>
</feature>
<dbReference type="Pfam" id="PF14637">
    <property type="entry name" value="FNIP_M"/>
    <property type="match status" value="1"/>
</dbReference>
<reference evidence="9" key="2">
    <citation type="submission" date="2025-08" db="UniProtKB">
        <authorList>
            <consortium name="Ensembl"/>
        </authorList>
    </citation>
    <scope>IDENTIFICATION</scope>
</reference>
<dbReference type="PRINTS" id="PR02073">
    <property type="entry name" value="FOLLICULNIP1"/>
</dbReference>
<evidence type="ECO:0000256" key="3">
    <source>
        <dbReference type="ARBA" id="ARBA00007541"/>
    </source>
</evidence>
<evidence type="ECO:0000256" key="6">
    <source>
        <dbReference type="ARBA" id="ARBA00023228"/>
    </source>
</evidence>
<evidence type="ECO:0000256" key="1">
    <source>
        <dbReference type="ARBA" id="ARBA00004496"/>
    </source>
</evidence>
<evidence type="ECO:0000259" key="8">
    <source>
        <dbReference type="PROSITE" id="PS51836"/>
    </source>
</evidence>
<evidence type="ECO:0000256" key="7">
    <source>
        <dbReference type="SAM" id="MobiDB-lite"/>
    </source>
</evidence>
<organism evidence="9 10">
    <name type="scientific">Canis lupus familiaris</name>
    <name type="common">Dog</name>
    <name type="synonym">Canis familiaris</name>
    <dbReference type="NCBI Taxonomy" id="9615"/>
    <lineage>
        <taxon>Eukaryota</taxon>
        <taxon>Metazoa</taxon>
        <taxon>Chordata</taxon>
        <taxon>Craniata</taxon>
        <taxon>Vertebrata</taxon>
        <taxon>Euteleostomi</taxon>
        <taxon>Mammalia</taxon>
        <taxon>Eutheria</taxon>
        <taxon>Laurasiatheria</taxon>
        <taxon>Carnivora</taxon>
        <taxon>Caniformia</taxon>
        <taxon>Canidae</taxon>
        <taxon>Canis</taxon>
    </lineage>
</organism>
<comment type="similarity">
    <text evidence="3">Belongs to the FNIP family.</text>
</comment>